<proteinExistence type="predicted"/>
<sequence length="85" mass="9913">MNISIFVLEFDSMVYKDNCSRNVIRFNVYLKGSDTPLFYTLRSLTMDGYMKYTHTHAATNSSTLTIFKKRSKFCSKFRSTIKGLM</sequence>
<reference evidence="1" key="1">
    <citation type="submission" date="2014-05" db="EMBL/GenBank/DDBJ databases">
        <authorList>
            <person name="Chronopoulou M."/>
        </authorList>
    </citation>
    <scope>NUCLEOTIDE SEQUENCE</scope>
    <source>
        <tissue evidence="1">Whole organism</tissue>
    </source>
</reference>
<protein>
    <submittedName>
        <fullName evidence="1">Uncharacterized protein</fullName>
    </submittedName>
</protein>
<name>A0A0K2VA41_LEPSM</name>
<dbReference type="AlphaFoldDB" id="A0A0K2VA41"/>
<dbReference type="EMBL" id="HACA01029440">
    <property type="protein sequence ID" value="CDW46801.1"/>
    <property type="molecule type" value="Transcribed_RNA"/>
</dbReference>
<organism evidence="1">
    <name type="scientific">Lepeophtheirus salmonis</name>
    <name type="common">Salmon louse</name>
    <name type="synonym">Caligus salmonis</name>
    <dbReference type="NCBI Taxonomy" id="72036"/>
    <lineage>
        <taxon>Eukaryota</taxon>
        <taxon>Metazoa</taxon>
        <taxon>Ecdysozoa</taxon>
        <taxon>Arthropoda</taxon>
        <taxon>Crustacea</taxon>
        <taxon>Multicrustacea</taxon>
        <taxon>Hexanauplia</taxon>
        <taxon>Copepoda</taxon>
        <taxon>Siphonostomatoida</taxon>
        <taxon>Caligidae</taxon>
        <taxon>Lepeophtheirus</taxon>
    </lineage>
</organism>
<evidence type="ECO:0000313" key="1">
    <source>
        <dbReference type="EMBL" id="CDW46801.1"/>
    </source>
</evidence>
<accession>A0A0K2VA41</accession>